<organism evidence="3 4">
    <name type="scientific">Streptomyces hazeniae</name>
    <dbReference type="NCBI Taxonomy" id="3075538"/>
    <lineage>
        <taxon>Bacteria</taxon>
        <taxon>Bacillati</taxon>
        <taxon>Actinomycetota</taxon>
        <taxon>Actinomycetes</taxon>
        <taxon>Kitasatosporales</taxon>
        <taxon>Streptomycetaceae</taxon>
        <taxon>Streptomyces</taxon>
    </lineage>
</organism>
<evidence type="ECO:0000259" key="2">
    <source>
        <dbReference type="Pfam" id="PF14016"/>
    </source>
</evidence>
<accession>A0ABU2NMF3</accession>
<comment type="caution">
    <text evidence="3">The sequence shown here is derived from an EMBL/GenBank/DDBJ whole genome shotgun (WGS) entry which is preliminary data.</text>
</comment>
<dbReference type="RefSeq" id="WP_311672052.1">
    <property type="nucleotide sequence ID" value="NZ_JAVREQ010000002.1"/>
</dbReference>
<dbReference type="EMBL" id="JAVREQ010000002">
    <property type="protein sequence ID" value="MDT0378159.1"/>
    <property type="molecule type" value="Genomic_DNA"/>
</dbReference>
<protein>
    <submittedName>
        <fullName evidence="3">DUF4232 domain-containing protein</fullName>
    </submittedName>
</protein>
<sequence length="217" mass="21780">MTVLRSERPAAPAVVLAALLLATLTGCGLGAELEREANPARTAAPRATITAPPGPGDPSAPSLAPPPAAAPTACPPSGLRVTTGLVDAAMGLRATTLTLTNCGDAPYELSGYPSLTVLDDDRDRVDVEVLRGTDDISAAVGGAEEPGRFTLAPGDSAETTLAWRNTVTGSTVPAVHAPYLSVAPSPGEPAQVVALDGGLDLGDTGRLGATAWQRTEG</sequence>
<feature type="domain" description="DUF4232" evidence="2">
    <location>
        <begin position="74"/>
        <end position="213"/>
    </location>
</feature>
<dbReference type="Proteomes" id="UP001183414">
    <property type="component" value="Unassembled WGS sequence"/>
</dbReference>
<dbReference type="PROSITE" id="PS51257">
    <property type="entry name" value="PROKAR_LIPOPROTEIN"/>
    <property type="match status" value="1"/>
</dbReference>
<gene>
    <name evidence="3" type="ORF">RM572_05130</name>
</gene>
<proteinExistence type="predicted"/>
<feature type="region of interest" description="Disordered" evidence="1">
    <location>
        <begin position="36"/>
        <end position="76"/>
    </location>
</feature>
<name>A0ABU2NMF3_9ACTN</name>
<feature type="compositionally biased region" description="Low complexity" evidence="1">
    <location>
        <begin position="39"/>
        <end position="51"/>
    </location>
</feature>
<evidence type="ECO:0000313" key="3">
    <source>
        <dbReference type="EMBL" id="MDT0378159.1"/>
    </source>
</evidence>
<feature type="compositionally biased region" description="Pro residues" evidence="1">
    <location>
        <begin position="52"/>
        <end position="69"/>
    </location>
</feature>
<dbReference type="InterPro" id="IPR025326">
    <property type="entry name" value="DUF4232"/>
</dbReference>
<keyword evidence="4" id="KW-1185">Reference proteome</keyword>
<dbReference type="Pfam" id="PF14016">
    <property type="entry name" value="DUF4232"/>
    <property type="match status" value="1"/>
</dbReference>
<reference evidence="4" key="1">
    <citation type="submission" date="2023-07" db="EMBL/GenBank/DDBJ databases">
        <title>30 novel species of actinomycetes from the DSMZ collection.</title>
        <authorList>
            <person name="Nouioui I."/>
        </authorList>
    </citation>
    <scope>NUCLEOTIDE SEQUENCE [LARGE SCALE GENOMIC DNA]</scope>
    <source>
        <strain evidence="4">DSM 42041</strain>
    </source>
</reference>
<evidence type="ECO:0000256" key="1">
    <source>
        <dbReference type="SAM" id="MobiDB-lite"/>
    </source>
</evidence>
<evidence type="ECO:0000313" key="4">
    <source>
        <dbReference type="Proteomes" id="UP001183414"/>
    </source>
</evidence>